<protein>
    <submittedName>
        <fullName evidence="1">Uncharacterized protein</fullName>
    </submittedName>
</protein>
<proteinExistence type="predicted"/>
<evidence type="ECO:0000313" key="1">
    <source>
        <dbReference type="EMBL" id="KIO72889.1"/>
    </source>
</evidence>
<accession>A0ABD4A7T3</accession>
<sequence>MLNNQLLSDISIPGGAQYPPPVVRLTEKTSTIVHKISINLFPAKIGFVLSP</sequence>
<dbReference type="AlphaFoldDB" id="A0ABD4A7T3"/>
<name>A0ABD4A7T3_9BACI</name>
<dbReference type="Proteomes" id="UP000032076">
    <property type="component" value="Unassembled WGS sequence"/>
</dbReference>
<reference evidence="1 2" key="1">
    <citation type="submission" date="2015-01" db="EMBL/GenBank/DDBJ databases">
        <title>Draft Genome Sequences of Four Bacillus thermoamylovorans Strains, Isolated From Food Products.</title>
        <authorList>
            <person name="Krawcyk A.O."/>
            <person name="Berendsen E.M."/>
            <person name="Eijlander R.T."/>
            <person name="de Jong A."/>
            <person name="Wells-Bennik M."/>
            <person name="Kuipers O.P."/>
        </authorList>
    </citation>
    <scope>NUCLEOTIDE SEQUENCE [LARGE SCALE GENOMIC DNA]</scope>
    <source>
        <strain evidence="1 2">B4167</strain>
    </source>
</reference>
<evidence type="ECO:0000313" key="2">
    <source>
        <dbReference type="Proteomes" id="UP000032076"/>
    </source>
</evidence>
<organism evidence="1 2">
    <name type="scientific">Caldibacillus thermoamylovorans</name>
    <dbReference type="NCBI Taxonomy" id="35841"/>
    <lineage>
        <taxon>Bacteria</taxon>
        <taxon>Bacillati</taxon>
        <taxon>Bacillota</taxon>
        <taxon>Bacilli</taxon>
        <taxon>Bacillales</taxon>
        <taxon>Bacillaceae</taxon>
        <taxon>Caldibacillus</taxon>
    </lineage>
</organism>
<comment type="caution">
    <text evidence="1">The sequence shown here is derived from an EMBL/GenBank/DDBJ whole genome shotgun (WGS) entry which is preliminary data.</text>
</comment>
<dbReference type="EMBL" id="JXLU01000080">
    <property type="protein sequence ID" value="KIO72889.1"/>
    <property type="molecule type" value="Genomic_DNA"/>
</dbReference>
<gene>
    <name evidence="1" type="ORF">B4167_2665</name>
</gene>